<gene>
    <name evidence="1" type="ORF">UFOPK2579_02065</name>
</gene>
<dbReference type="AlphaFoldDB" id="A0A6J6RE13"/>
<dbReference type="EMBL" id="CAEZXR010000276">
    <property type="protein sequence ID" value="CAB4722280.1"/>
    <property type="molecule type" value="Genomic_DNA"/>
</dbReference>
<name>A0A6J6RE13_9ZZZZ</name>
<evidence type="ECO:0000313" key="1">
    <source>
        <dbReference type="EMBL" id="CAB4722280.1"/>
    </source>
</evidence>
<accession>A0A6J6RE13</accession>
<protein>
    <submittedName>
        <fullName evidence="1">Unannotated protein</fullName>
    </submittedName>
</protein>
<proteinExistence type="predicted"/>
<sequence>MCLATDTGPRETVTSEHDVVRWQFHRLLGAMLDHPHHYER</sequence>
<reference evidence="1" key="1">
    <citation type="submission" date="2020-05" db="EMBL/GenBank/DDBJ databases">
        <authorList>
            <person name="Chiriac C."/>
            <person name="Salcher M."/>
            <person name="Ghai R."/>
            <person name="Kavagutti S V."/>
        </authorList>
    </citation>
    <scope>NUCLEOTIDE SEQUENCE</scope>
</reference>
<organism evidence="1">
    <name type="scientific">freshwater metagenome</name>
    <dbReference type="NCBI Taxonomy" id="449393"/>
    <lineage>
        <taxon>unclassified sequences</taxon>
        <taxon>metagenomes</taxon>
        <taxon>ecological metagenomes</taxon>
    </lineage>
</organism>